<accession>X1S2M8</accession>
<feature type="non-terminal residue" evidence="1">
    <location>
        <position position="48"/>
    </location>
</feature>
<name>X1S2M8_9ZZZZ</name>
<dbReference type="EMBL" id="BARW01006235">
    <property type="protein sequence ID" value="GAI87302.1"/>
    <property type="molecule type" value="Genomic_DNA"/>
</dbReference>
<dbReference type="AlphaFoldDB" id="X1S2M8"/>
<gene>
    <name evidence="1" type="ORF">S12H4_13082</name>
</gene>
<protein>
    <submittedName>
        <fullName evidence="1">Uncharacterized protein</fullName>
    </submittedName>
</protein>
<sequence>MVKYPVIKKFIKGKTGEEIEIGRIIDVKEDRIEALKKLGIINKPVRSK</sequence>
<proteinExistence type="predicted"/>
<organism evidence="1">
    <name type="scientific">marine sediment metagenome</name>
    <dbReference type="NCBI Taxonomy" id="412755"/>
    <lineage>
        <taxon>unclassified sequences</taxon>
        <taxon>metagenomes</taxon>
        <taxon>ecological metagenomes</taxon>
    </lineage>
</organism>
<reference evidence="1" key="1">
    <citation type="journal article" date="2014" name="Front. Microbiol.">
        <title>High frequency of phylogenetically diverse reductive dehalogenase-homologous genes in deep subseafloor sedimentary metagenomes.</title>
        <authorList>
            <person name="Kawai M."/>
            <person name="Futagami T."/>
            <person name="Toyoda A."/>
            <person name="Takaki Y."/>
            <person name="Nishi S."/>
            <person name="Hori S."/>
            <person name="Arai W."/>
            <person name="Tsubouchi T."/>
            <person name="Morono Y."/>
            <person name="Uchiyama I."/>
            <person name="Ito T."/>
            <person name="Fujiyama A."/>
            <person name="Inagaki F."/>
            <person name="Takami H."/>
        </authorList>
    </citation>
    <scope>NUCLEOTIDE SEQUENCE</scope>
    <source>
        <strain evidence="1">Expedition CK06-06</strain>
    </source>
</reference>
<evidence type="ECO:0000313" key="1">
    <source>
        <dbReference type="EMBL" id="GAI87302.1"/>
    </source>
</evidence>
<comment type="caution">
    <text evidence="1">The sequence shown here is derived from an EMBL/GenBank/DDBJ whole genome shotgun (WGS) entry which is preliminary data.</text>
</comment>